<proteinExistence type="predicted"/>
<dbReference type="PIRSF" id="PIRSF002867">
    <property type="entry name" value="CheV"/>
    <property type="match status" value="1"/>
</dbReference>
<dbReference type="InterPro" id="IPR024181">
    <property type="entry name" value="Chemotax_regulator_CheV"/>
</dbReference>
<dbReference type="Pfam" id="PF01584">
    <property type="entry name" value="CheW"/>
    <property type="match status" value="1"/>
</dbReference>
<feature type="modified residue" description="4-aspartylphosphate" evidence="3">
    <location>
        <position position="234"/>
    </location>
</feature>
<dbReference type="SMART" id="SM00448">
    <property type="entry name" value="REC"/>
    <property type="match status" value="1"/>
</dbReference>
<dbReference type="Gene3D" id="2.40.50.180">
    <property type="entry name" value="CheA-289, Domain 4"/>
    <property type="match status" value="1"/>
</dbReference>
<keyword evidence="7" id="KW-1185">Reference proteome</keyword>
<accession>A0ABR9ZZ13</accession>
<evidence type="ECO:0000313" key="7">
    <source>
        <dbReference type="Proteomes" id="UP000614200"/>
    </source>
</evidence>
<dbReference type="Proteomes" id="UP000614200">
    <property type="component" value="Unassembled WGS sequence"/>
</dbReference>
<comment type="function">
    <text evidence="2">May play the central regulatory role in sporulation. It may be an element of the effector pathway responsible for the activation of sporulation genes in response to nutritional stress. Spo0A may act in concert with spo0H (a sigma factor) to control the expression of some genes that are critical to the sporulation process.</text>
</comment>
<dbReference type="SUPFAM" id="SSF52172">
    <property type="entry name" value="CheY-like"/>
    <property type="match status" value="1"/>
</dbReference>
<dbReference type="InterPro" id="IPR036061">
    <property type="entry name" value="CheW-like_dom_sf"/>
</dbReference>
<dbReference type="Gene3D" id="3.40.50.2300">
    <property type="match status" value="1"/>
</dbReference>
<dbReference type="Pfam" id="PF00072">
    <property type="entry name" value="Response_reg"/>
    <property type="match status" value="1"/>
</dbReference>
<dbReference type="InterPro" id="IPR011006">
    <property type="entry name" value="CheY-like_superfamily"/>
</dbReference>
<keyword evidence="3" id="KW-0597">Phosphoprotein</keyword>
<evidence type="ECO:0000259" key="5">
    <source>
        <dbReference type="PROSITE" id="PS50851"/>
    </source>
</evidence>
<name>A0ABR9ZZ13_9FIRM</name>
<evidence type="ECO:0000313" key="6">
    <source>
        <dbReference type="EMBL" id="MBF4695687.1"/>
    </source>
</evidence>
<comment type="caution">
    <text evidence="6">The sequence shown here is derived from an EMBL/GenBank/DDBJ whole genome shotgun (WGS) entry which is preliminary data.</text>
</comment>
<reference evidence="6 7" key="1">
    <citation type="submission" date="2020-11" db="EMBL/GenBank/DDBJ databases">
        <title>Fusibacter basophilias sp. nov.</title>
        <authorList>
            <person name="Qiu D."/>
        </authorList>
    </citation>
    <scope>NUCLEOTIDE SEQUENCE [LARGE SCALE GENOMIC DNA]</scope>
    <source>
        <strain evidence="6 7">Q10-2</strain>
    </source>
</reference>
<dbReference type="SUPFAM" id="SSF50341">
    <property type="entry name" value="CheW-like"/>
    <property type="match status" value="1"/>
</dbReference>
<dbReference type="EMBL" id="JADKNH010000019">
    <property type="protein sequence ID" value="MBF4695687.1"/>
    <property type="molecule type" value="Genomic_DNA"/>
</dbReference>
<feature type="domain" description="CheW-like" evidence="5">
    <location>
        <begin position="16"/>
        <end position="153"/>
    </location>
</feature>
<dbReference type="InterPro" id="IPR001789">
    <property type="entry name" value="Sig_transdc_resp-reg_receiver"/>
</dbReference>
<gene>
    <name evidence="6" type="ORF">ISU02_21540</name>
</gene>
<feature type="domain" description="Response regulatory" evidence="4">
    <location>
        <begin position="174"/>
        <end position="301"/>
    </location>
</feature>
<organism evidence="6 7">
    <name type="scientific">Fusibacter ferrireducens</name>
    <dbReference type="NCBI Taxonomy" id="2785058"/>
    <lineage>
        <taxon>Bacteria</taxon>
        <taxon>Bacillati</taxon>
        <taxon>Bacillota</taxon>
        <taxon>Clostridia</taxon>
        <taxon>Eubacteriales</taxon>
        <taxon>Eubacteriales Family XII. Incertae Sedis</taxon>
        <taxon>Fusibacter</taxon>
    </lineage>
</organism>
<dbReference type="InterPro" id="IPR002545">
    <property type="entry name" value="CheW-lke_dom"/>
</dbReference>
<dbReference type="Gene3D" id="2.30.30.40">
    <property type="entry name" value="SH3 Domains"/>
    <property type="match status" value="1"/>
</dbReference>
<evidence type="ECO:0000256" key="2">
    <source>
        <dbReference type="ARBA" id="ARBA00024867"/>
    </source>
</evidence>
<evidence type="ECO:0000259" key="4">
    <source>
        <dbReference type="PROSITE" id="PS50110"/>
    </source>
</evidence>
<protein>
    <recommendedName>
        <fullName evidence="1">Stage 0 sporulation protein A homolog</fullName>
    </recommendedName>
</protein>
<dbReference type="PANTHER" id="PTHR47233">
    <property type="entry name" value="CHEMOTAXIS PROTEIN CHEV"/>
    <property type="match status" value="1"/>
</dbReference>
<dbReference type="PANTHER" id="PTHR47233:SF3">
    <property type="entry name" value="CHEMOTAXIS PROTEIN CHEV"/>
    <property type="match status" value="1"/>
</dbReference>
<dbReference type="SMART" id="SM00260">
    <property type="entry name" value="CheW"/>
    <property type="match status" value="1"/>
</dbReference>
<sequence length="304" mass="34156">MLDKKDGILLESGTGEVEILHFTVAGEHYAINVVKVKELLQIENVSKVPNSHPAISGISLIRGEMISVVDLMYVLENRKNEKVSGGMTLVCEFNKIKVGFAIDSVLGIHRIGWNKIMKPDDITSNSLIIGNINLNEQIIMLLDFEKIVMDINPNTGINMERVKNIEIKDRSKYKIVLADDSPMIRKVLLDTLTSAGFTKLKFFDDGMQTYDYLMLLAEKKGEAFAEDIDLLITDIEMPQLDGHALTRRVKEHKILKKLPIIIFSSLITDDLLHKGEAVGADAQMSKPEIENLVVLIDKMLKIRD</sequence>
<evidence type="ECO:0000256" key="3">
    <source>
        <dbReference type="PROSITE-ProRule" id="PRU00169"/>
    </source>
</evidence>
<dbReference type="PROSITE" id="PS50851">
    <property type="entry name" value="CHEW"/>
    <property type="match status" value="1"/>
</dbReference>
<dbReference type="PROSITE" id="PS50110">
    <property type="entry name" value="RESPONSE_REGULATORY"/>
    <property type="match status" value="1"/>
</dbReference>
<evidence type="ECO:0000256" key="1">
    <source>
        <dbReference type="ARBA" id="ARBA00018672"/>
    </source>
</evidence>